<dbReference type="InterPro" id="IPR047187">
    <property type="entry name" value="SF1_C_Upf1"/>
</dbReference>
<dbReference type="OrthoDB" id="9757917at2"/>
<dbReference type="Pfam" id="PF13087">
    <property type="entry name" value="AAA_12"/>
    <property type="match status" value="1"/>
</dbReference>
<dbReference type="GO" id="GO:0043139">
    <property type="term" value="F:5'-3' DNA helicase activity"/>
    <property type="evidence" value="ECO:0007669"/>
    <property type="project" value="TreeGrafter"/>
</dbReference>
<protein>
    <submittedName>
        <fullName evidence="6">AAA domain-containing protein</fullName>
    </submittedName>
</protein>
<name>A0A1G5X1D4_9BACT</name>
<dbReference type="Proteomes" id="UP000198756">
    <property type="component" value="Unassembled WGS sequence"/>
</dbReference>
<keyword evidence="2" id="KW-0378">Hydrolase</keyword>
<feature type="domain" description="DNA2/NAM7 helicase-like C-terminal" evidence="5">
    <location>
        <begin position="191"/>
        <end position="369"/>
    </location>
</feature>
<evidence type="ECO:0000313" key="7">
    <source>
        <dbReference type="Proteomes" id="UP000198756"/>
    </source>
</evidence>
<dbReference type="PANTHER" id="PTHR43788">
    <property type="entry name" value="DNA2/NAM7 HELICASE FAMILY MEMBER"/>
    <property type="match status" value="1"/>
</dbReference>
<organism evidence="6 7">
    <name type="scientific">Algoriphagus alkaliphilus</name>
    <dbReference type="NCBI Taxonomy" id="279824"/>
    <lineage>
        <taxon>Bacteria</taxon>
        <taxon>Pseudomonadati</taxon>
        <taxon>Bacteroidota</taxon>
        <taxon>Cytophagia</taxon>
        <taxon>Cytophagales</taxon>
        <taxon>Cyclobacteriaceae</taxon>
        <taxon>Algoriphagus</taxon>
    </lineage>
</organism>
<evidence type="ECO:0000256" key="1">
    <source>
        <dbReference type="ARBA" id="ARBA00022741"/>
    </source>
</evidence>
<dbReference type="STRING" id="279824.SAMN03080617_01504"/>
<evidence type="ECO:0000256" key="2">
    <source>
        <dbReference type="ARBA" id="ARBA00022801"/>
    </source>
</evidence>
<keyword evidence="4" id="KW-0067">ATP-binding</keyword>
<dbReference type="CDD" id="cd18808">
    <property type="entry name" value="SF1_C_Upf1"/>
    <property type="match status" value="1"/>
</dbReference>
<gene>
    <name evidence="6" type="ORF">SAMN03080617_01504</name>
</gene>
<keyword evidence="3" id="KW-0347">Helicase</keyword>
<keyword evidence="1" id="KW-0547">Nucleotide-binding</keyword>
<sequence length="398" mass="43586">MNQGNLLELTKEWSEKLDHSYLPIQGPPGSGKSFTASRMIMHLILQGKKIGVTAMSHKVITALLEKVWRLAEEMNHPIRLIQKADGSMEVPWESVLEAKKLIDSVNRVNILAGTPFLWANEGLLGSVDYLVIDEAGQLSLIDTLACGQAARNLILLGDPQQLQQSQQGVHPDGTEVSALAHILQGQKTISEEQGIFLAKTWRMHPAICEFDSEQFYEGKLHAIPGLENQMICGNTRFGGSGLRFLPVSHQGNTSSSTEEVAEIIQLVTELCNGDVFIVDSKGKEKVLQPSDIKIISPYNAQVGLLQTALPQIQIGTVDKFQGQEAPVIIYSVATSSPEDAPRGMEFLYSPNRFNVAVSRAKALFILVASPSILEPDCKSPAQIKLANPFCRFGELATY</sequence>
<dbReference type="InterPro" id="IPR050534">
    <property type="entry name" value="Coronavir_polyprotein_1ab"/>
</dbReference>
<proteinExistence type="predicted"/>
<evidence type="ECO:0000256" key="3">
    <source>
        <dbReference type="ARBA" id="ARBA00022806"/>
    </source>
</evidence>
<dbReference type="Pfam" id="PF13604">
    <property type="entry name" value="AAA_30"/>
    <property type="match status" value="1"/>
</dbReference>
<dbReference type="SUPFAM" id="SSF52540">
    <property type="entry name" value="P-loop containing nucleoside triphosphate hydrolases"/>
    <property type="match status" value="1"/>
</dbReference>
<evidence type="ECO:0000256" key="4">
    <source>
        <dbReference type="ARBA" id="ARBA00022840"/>
    </source>
</evidence>
<evidence type="ECO:0000259" key="5">
    <source>
        <dbReference type="Pfam" id="PF13087"/>
    </source>
</evidence>
<dbReference type="InterPro" id="IPR041679">
    <property type="entry name" value="DNA2/NAM7-like_C"/>
</dbReference>
<dbReference type="Gene3D" id="3.40.50.300">
    <property type="entry name" value="P-loop containing nucleotide triphosphate hydrolases"/>
    <property type="match status" value="2"/>
</dbReference>
<dbReference type="AlphaFoldDB" id="A0A1G5X1D4"/>
<dbReference type="PANTHER" id="PTHR43788:SF8">
    <property type="entry name" value="DNA-BINDING PROTEIN SMUBP-2"/>
    <property type="match status" value="1"/>
</dbReference>
<dbReference type="EMBL" id="FMXE01000008">
    <property type="protein sequence ID" value="SDA64238.1"/>
    <property type="molecule type" value="Genomic_DNA"/>
</dbReference>
<dbReference type="RefSeq" id="WP_092729322.1">
    <property type="nucleotide sequence ID" value="NZ_FMXE01000008.1"/>
</dbReference>
<reference evidence="7" key="1">
    <citation type="submission" date="2016-10" db="EMBL/GenBank/DDBJ databases">
        <authorList>
            <person name="Varghese N."/>
            <person name="Submissions S."/>
        </authorList>
    </citation>
    <scope>NUCLEOTIDE SEQUENCE [LARGE SCALE GENOMIC DNA]</scope>
    <source>
        <strain evidence="7">DSM 22703</strain>
    </source>
</reference>
<dbReference type="GO" id="GO:0016787">
    <property type="term" value="F:hydrolase activity"/>
    <property type="evidence" value="ECO:0007669"/>
    <property type="project" value="UniProtKB-KW"/>
</dbReference>
<evidence type="ECO:0000313" key="6">
    <source>
        <dbReference type="EMBL" id="SDA64238.1"/>
    </source>
</evidence>
<keyword evidence="7" id="KW-1185">Reference proteome</keyword>
<accession>A0A1G5X1D4</accession>
<dbReference type="GO" id="GO:0005524">
    <property type="term" value="F:ATP binding"/>
    <property type="evidence" value="ECO:0007669"/>
    <property type="project" value="UniProtKB-KW"/>
</dbReference>
<dbReference type="InterPro" id="IPR027417">
    <property type="entry name" value="P-loop_NTPase"/>
</dbReference>